<accession>A0ABM9ID69</accession>
<dbReference type="Proteomes" id="UP001161497">
    <property type="component" value="Chromosome"/>
</dbReference>
<protein>
    <submittedName>
        <fullName evidence="2">Uncharacterized protein</fullName>
    </submittedName>
</protein>
<keyword evidence="3" id="KW-1185">Reference proteome</keyword>
<evidence type="ECO:0000313" key="3">
    <source>
        <dbReference type="Proteomes" id="UP001161497"/>
    </source>
</evidence>
<evidence type="ECO:0000256" key="1">
    <source>
        <dbReference type="SAM" id="MobiDB-lite"/>
    </source>
</evidence>
<name>A0ABM9ID69_9BACT</name>
<gene>
    <name evidence="2" type="ORF">MFUM_1263</name>
</gene>
<dbReference type="EMBL" id="OX458932">
    <property type="protein sequence ID" value="CAI9085619.1"/>
    <property type="molecule type" value="Genomic_DNA"/>
</dbReference>
<sequence length="101" mass="11215">MHHPDADRGASGANRIAVDRGRFSTRERSIQPIAFGLCPRCGYIHSKEQRQRPVRMSAFRVREPYGSGWGMQLQKRDQGSGDIPVDTAELAACDAIGEVYP</sequence>
<evidence type="ECO:0000313" key="2">
    <source>
        <dbReference type="EMBL" id="CAI9085619.1"/>
    </source>
</evidence>
<dbReference type="RefSeq" id="WP_052671953.1">
    <property type="nucleotide sequence ID" value="NZ_JAHXRZ010000008.1"/>
</dbReference>
<reference evidence="2" key="1">
    <citation type="submission" date="2023-03" db="EMBL/GenBank/DDBJ databases">
        <authorList>
            <person name="Cremers G."/>
            <person name="Picone N."/>
        </authorList>
    </citation>
    <scope>NUCLEOTIDE SEQUENCE</scope>
    <source>
        <strain evidence="2">Sample_alias</strain>
    </source>
</reference>
<proteinExistence type="predicted"/>
<feature type="region of interest" description="Disordered" evidence="1">
    <location>
        <begin position="1"/>
        <end position="22"/>
    </location>
</feature>
<organism evidence="2 3">
    <name type="scientific">Candidatus Methylacidiphilum fumarolicum</name>
    <dbReference type="NCBI Taxonomy" id="591154"/>
    <lineage>
        <taxon>Bacteria</taxon>
        <taxon>Pseudomonadati</taxon>
        <taxon>Verrucomicrobiota</taxon>
        <taxon>Methylacidiphilae</taxon>
        <taxon>Methylacidiphilales</taxon>
        <taxon>Methylacidiphilaceae</taxon>
        <taxon>Methylacidiphilum (ex Ratnadevi et al. 2023)</taxon>
    </lineage>
</organism>